<organism evidence="3 4">
    <name type="scientific">Pseudomethylobacillus aquaticus</name>
    <dbReference type="NCBI Taxonomy" id="2676064"/>
    <lineage>
        <taxon>Bacteria</taxon>
        <taxon>Pseudomonadati</taxon>
        <taxon>Pseudomonadota</taxon>
        <taxon>Betaproteobacteria</taxon>
        <taxon>Nitrosomonadales</taxon>
        <taxon>Methylophilaceae</taxon>
        <taxon>Pseudomethylobacillus</taxon>
    </lineage>
</organism>
<accession>A0A3N0V5V4</accession>
<feature type="transmembrane region" description="Helical" evidence="1">
    <location>
        <begin position="80"/>
        <end position="104"/>
    </location>
</feature>
<proteinExistence type="predicted"/>
<keyword evidence="1" id="KW-0812">Transmembrane</keyword>
<dbReference type="EMBL" id="RJVP01000001">
    <property type="protein sequence ID" value="ROH88190.1"/>
    <property type="molecule type" value="Genomic_DNA"/>
</dbReference>
<evidence type="ECO:0000259" key="2">
    <source>
        <dbReference type="SMART" id="SM00327"/>
    </source>
</evidence>
<dbReference type="SMART" id="SM00327">
    <property type="entry name" value="VWA"/>
    <property type="match status" value="1"/>
</dbReference>
<reference evidence="3 4" key="1">
    <citation type="submission" date="2018-10" db="EMBL/GenBank/DDBJ databases">
        <authorList>
            <person name="Chen W.-M."/>
        </authorList>
    </citation>
    <scope>NUCLEOTIDE SEQUENCE [LARGE SCALE GENOMIC DNA]</scope>
    <source>
        <strain evidence="3 4">H-5</strain>
    </source>
</reference>
<feature type="domain" description="VWFA" evidence="2">
    <location>
        <begin position="42"/>
        <end position="229"/>
    </location>
</feature>
<dbReference type="InterPro" id="IPR036465">
    <property type="entry name" value="vWFA_dom_sf"/>
</dbReference>
<gene>
    <name evidence="3" type="ORF">ED236_01585</name>
</gene>
<evidence type="ECO:0000256" key="1">
    <source>
        <dbReference type="SAM" id="Phobius"/>
    </source>
</evidence>
<dbReference type="RefSeq" id="WP_123236184.1">
    <property type="nucleotide sequence ID" value="NZ_RJVP01000001.1"/>
</dbReference>
<keyword evidence="1" id="KW-0472">Membrane</keyword>
<dbReference type="Pfam" id="PF13519">
    <property type="entry name" value="VWA_2"/>
    <property type="match status" value="1"/>
</dbReference>
<protein>
    <submittedName>
        <fullName evidence="3">VWA domain-containing protein</fullName>
    </submittedName>
</protein>
<name>A0A3N0V5V4_9PROT</name>
<evidence type="ECO:0000313" key="4">
    <source>
        <dbReference type="Proteomes" id="UP000275137"/>
    </source>
</evidence>
<dbReference type="AlphaFoldDB" id="A0A3N0V5V4"/>
<comment type="caution">
    <text evidence="3">The sequence shown here is derived from an EMBL/GenBank/DDBJ whole genome shotgun (WGS) entry which is preliminary data.</text>
</comment>
<keyword evidence="1" id="KW-1133">Transmembrane helix</keyword>
<dbReference type="Proteomes" id="UP000275137">
    <property type="component" value="Unassembled WGS sequence"/>
</dbReference>
<evidence type="ECO:0000313" key="3">
    <source>
        <dbReference type="EMBL" id="ROH88190.1"/>
    </source>
</evidence>
<dbReference type="InterPro" id="IPR002035">
    <property type="entry name" value="VWF_A"/>
</dbReference>
<keyword evidence="4" id="KW-1185">Reference proteome</keyword>
<dbReference type="Gene3D" id="3.40.50.410">
    <property type="entry name" value="von Willebrand factor, type A domain"/>
    <property type="match status" value="1"/>
</dbReference>
<dbReference type="SUPFAM" id="SSF53300">
    <property type="entry name" value="vWA-like"/>
    <property type="match status" value="1"/>
</dbReference>
<sequence length="332" mass="36844">MRLTRRLFNYLRHRLDVALLALALLLLIAALFKPTVPVKRDIYSYMLVADISQSMNAPDMRLGGKDVSRLVYMKDMMRRVVASMPCGTSVSVSVFAGVTIAAMYQPLEVCANYANIQDTISNMDWRMAWSGNSRIRSTLPSIARTIRSFPAPAQVVLFTDGEEAPRLHAFNTENLESFQGGAGWLIVGIGSDKGTPIPKLDEQNQLIGFWSNESFALQPGIAQISESNIGTRDDNVALGETDRYQSKLDEEYLKTLSAEVEASYVRGDNLQTVLAAMKAQKPARRETAGFELRWILAALAALTFVTAFLPRHPVQTLRAALASRLRRRVVTS</sequence>